<feature type="transmembrane region" description="Helical" evidence="1">
    <location>
        <begin position="7"/>
        <end position="29"/>
    </location>
</feature>
<keyword evidence="1" id="KW-0472">Membrane</keyword>
<keyword evidence="1" id="KW-0812">Transmembrane</keyword>
<sequence>MKKKLKWSLFAILILIIVIIATVLITKYVSNHTNKQTEEAVVEKITELNELATAEAYLKVIVERENNALFGEEIGLDIPGTKQKLLVVMPGTVRAGVDLSKITKEDVQVDEEKKTIQVTAPEPQIQGKATLDLEKVQVFSTNGLFRDEATVKDGYSLANDAQKLMIKEAETAGLLKHAKTNAEQAIRNLFSALNYNTTVEFKE</sequence>
<dbReference type="InterPro" id="IPR025324">
    <property type="entry name" value="DUF4230"/>
</dbReference>
<dbReference type="RefSeq" id="WP_121176356.1">
    <property type="nucleotide sequence ID" value="NZ_JBCEWA010000003.1"/>
</dbReference>
<dbReference type="EMBL" id="JBCEWA010000003">
    <property type="protein sequence ID" value="MEL5987711.1"/>
    <property type="molecule type" value="Genomic_DNA"/>
</dbReference>
<keyword evidence="1" id="KW-1133">Transmembrane helix</keyword>
<dbReference type="Pfam" id="PF14014">
    <property type="entry name" value="DUF4230"/>
    <property type="match status" value="1"/>
</dbReference>
<protein>
    <submittedName>
        <fullName evidence="2">DUF4230 domain-containing protein</fullName>
    </submittedName>
</protein>
<comment type="caution">
    <text evidence="2">The sequence shown here is derived from an EMBL/GenBank/DDBJ whole genome shotgun (WGS) entry which is preliminary data.</text>
</comment>
<accession>A0ABU9LMV6</accession>
<reference evidence="2 3" key="1">
    <citation type="submission" date="2024-04" db="EMBL/GenBank/DDBJ databases">
        <authorList>
            <person name="Wu Y.S."/>
            <person name="Zhang L."/>
        </authorList>
    </citation>
    <scope>NUCLEOTIDE SEQUENCE [LARGE SCALE GENOMIC DNA]</scope>
    <source>
        <strain evidence="2 3">KG-01</strain>
    </source>
</reference>
<gene>
    <name evidence="2" type="ORF">AAF454_04715</name>
</gene>
<keyword evidence="3" id="KW-1185">Reference proteome</keyword>
<dbReference type="Proteomes" id="UP001398420">
    <property type="component" value="Unassembled WGS sequence"/>
</dbReference>
<evidence type="ECO:0000256" key="1">
    <source>
        <dbReference type="SAM" id="Phobius"/>
    </source>
</evidence>
<evidence type="ECO:0000313" key="3">
    <source>
        <dbReference type="Proteomes" id="UP001398420"/>
    </source>
</evidence>
<name>A0ABU9LMV6_9BACL</name>
<proteinExistence type="predicted"/>
<evidence type="ECO:0000313" key="2">
    <source>
        <dbReference type="EMBL" id="MEL5987711.1"/>
    </source>
</evidence>
<organism evidence="2 3">
    <name type="scientific">Kurthia gibsonii</name>
    <dbReference type="NCBI Taxonomy" id="33946"/>
    <lineage>
        <taxon>Bacteria</taxon>
        <taxon>Bacillati</taxon>
        <taxon>Bacillota</taxon>
        <taxon>Bacilli</taxon>
        <taxon>Bacillales</taxon>
        <taxon>Caryophanaceae</taxon>
        <taxon>Kurthia</taxon>
    </lineage>
</organism>